<proteinExistence type="predicted"/>
<dbReference type="CDD" id="cd16376">
    <property type="entry name" value="Avd_like"/>
    <property type="match status" value="1"/>
</dbReference>
<dbReference type="Proteomes" id="UP000180254">
    <property type="component" value="Unassembled WGS sequence"/>
</dbReference>
<dbReference type="STRING" id="39480.EUAN_06800"/>
<organism evidence="1 2">
    <name type="scientific">Andreesenia angusta</name>
    <dbReference type="NCBI Taxonomy" id="39480"/>
    <lineage>
        <taxon>Bacteria</taxon>
        <taxon>Bacillati</taxon>
        <taxon>Bacillota</taxon>
        <taxon>Tissierellia</taxon>
        <taxon>Tissierellales</taxon>
        <taxon>Gottschalkiaceae</taxon>
        <taxon>Andreesenia</taxon>
    </lineage>
</organism>
<dbReference type="InterPro" id="IPR055360">
    <property type="entry name" value="bAvd"/>
</dbReference>
<gene>
    <name evidence="1" type="ORF">EUAN_06800</name>
</gene>
<accession>A0A1S1V8H6</accession>
<reference evidence="1 2" key="1">
    <citation type="submission" date="2016-09" db="EMBL/GenBank/DDBJ databases">
        <title>Genome sequence of Eubacterium angustum.</title>
        <authorList>
            <person name="Poehlein A."/>
            <person name="Daniel R."/>
        </authorList>
    </citation>
    <scope>NUCLEOTIDE SEQUENCE [LARGE SCALE GENOMIC DNA]</scope>
    <source>
        <strain evidence="1 2">DSM 1989</strain>
    </source>
</reference>
<dbReference type="OrthoDB" id="2044173at2"/>
<dbReference type="Gene3D" id="1.20.1440.60">
    <property type="entry name" value="23S rRNA-intervening sequence"/>
    <property type="match status" value="1"/>
</dbReference>
<keyword evidence="2" id="KW-1185">Reference proteome</keyword>
<evidence type="ECO:0008006" key="3">
    <source>
        <dbReference type="Google" id="ProtNLM"/>
    </source>
</evidence>
<comment type="caution">
    <text evidence="1">The sequence shown here is derived from an EMBL/GenBank/DDBJ whole genome shotgun (WGS) entry which is preliminary data.</text>
</comment>
<evidence type="ECO:0000313" key="2">
    <source>
        <dbReference type="Proteomes" id="UP000180254"/>
    </source>
</evidence>
<sequence>MTKEMTIFKKSKELIDYTFCMTDSSNRFPKKTRFTFVNRMQNLVLDIYQRLLKVNEIPIPERPELQIETISELKALLFLVELSFQQKYINSKQCEVWTGKILDVQHLTAAWLKKSK</sequence>
<protein>
    <recommendedName>
        <fullName evidence="3">Diversity-generating retroelement protein Avd</fullName>
    </recommendedName>
</protein>
<dbReference type="InterPro" id="IPR036583">
    <property type="entry name" value="23S_rRNA_IVS_sf"/>
</dbReference>
<dbReference type="EMBL" id="MKIE01000002">
    <property type="protein sequence ID" value="OHW62896.1"/>
    <property type="molecule type" value="Genomic_DNA"/>
</dbReference>
<dbReference type="RefSeq" id="WP_071061711.1">
    <property type="nucleotide sequence ID" value="NZ_MKIE01000002.1"/>
</dbReference>
<name>A0A1S1V8H6_9FIRM</name>
<dbReference type="AlphaFoldDB" id="A0A1S1V8H6"/>
<evidence type="ECO:0000313" key="1">
    <source>
        <dbReference type="EMBL" id="OHW62896.1"/>
    </source>
</evidence>